<dbReference type="InterPro" id="IPR009003">
    <property type="entry name" value="Peptidase_S1_PA"/>
</dbReference>
<dbReference type="Proteomes" id="UP001183619">
    <property type="component" value="Unassembled WGS sequence"/>
</dbReference>
<dbReference type="RefSeq" id="WP_277103878.1">
    <property type="nucleotide sequence ID" value="NZ_BAAAJS010000002.1"/>
</dbReference>
<dbReference type="PANTHER" id="PTHR34491:SF74">
    <property type="entry name" value="DUF4456 DOMAIN-CONTAINING PROTEIN"/>
    <property type="match status" value="1"/>
</dbReference>
<feature type="coiled-coil region" evidence="1">
    <location>
        <begin position="581"/>
        <end position="723"/>
    </location>
</feature>
<keyword evidence="5" id="KW-1185">Reference proteome</keyword>
<keyword evidence="3" id="KW-0812">Transmembrane</keyword>
<comment type="caution">
    <text evidence="4">The sequence shown here is derived from an EMBL/GenBank/DDBJ whole genome shotgun (WGS) entry which is preliminary data.</text>
</comment>
<gene>
    <name evidence="4" type="ORF">J2S37_000958</name>
</gene>
<feature type="transmembrane region" description="Helical" evidence="3">
    <location>
        <begin position="732"/>
        <end position="755"/>
    </location>
</feature>
<keyword evidence="1" id="KW-0175">Coiled coil</keyword>
<organism evidence="4 5">
    <name type="scientific">Corynebacterium felinum</name>
    <dbReference type="NCBI Taxonomy" id="131318"/>
    <lineage>
        <taxon>Bacteria</taxon>
        <taxon>Bacillati</taxon>
        <taxon>Actinomycetota</taxon>
        <taxon>Actinomycetes</taxon>
        <taxon>Mycobacteriales</taxon>
        <taxon>Corynebacteriaceae</taxon>
        <taxon>Corynebacterium</taxon>
    </lineage>
</organism>
<evidence type="ECO:0000256" key="1">
    <source>
        <dbReference type="SAM" id="Coils"/>
    </source>
</evidence>
<keyword evidence="3" id="KW-1133">Transmembrane helix</keyword>
<accession>A0ABU2B727</accession>
<evidence type="ECO:0000313" key="5">
    <source>
        <dbReference type="Proteomes" id="UP001183619"/>
    </source>
</evidence>
<proteinExistence type="predicted"/>
<reference evidence="4 5" key="1">
    <citation type="submission" date="2023-07" db="EMBL/GenBank/DDBJ databases">
        <title>Sequencing the genomes of 1000 actinobacteria strains.</title>
        <authorList>
            <person name="Klenk H.-P."/>
        </authorList>
    </citation>
    <scope>NUCLEOTIDE SEQUENCE [LARGE SCALE GENOMIC DNA]</scope>
    <source>
        <strain evidence="4 5">DSM 44508</strain>
    </source>
</reference>
<dbReference type="Gene3D" id="2.40.10.10">
    <property type="entry name" value="Trypsin-like serine proteases"/>
    <property type="match status" value="2"/>
</dbReference>
<dbReference type="SUPFAM" id="SSF50494">
    <property type="entry name" value="Trypsin-like serine proteases"/>
    <property type="match status" value="1"/>
</dbReference>
<keyword evidence="3" id="KW-0472">Membrane</keyword>
<feature type="compositionally biased region" description="Low complexity" evidence="2">
    <location>
        <begin position="424"/>
        <end position="437"/>
    </location>
</feature>
<dbReference type="PANTHER" id="PTHR34491">
    <property type="entry name" value="A-TYPE INCLUSION PROTEIN, PUTATIVE-RELATED"/>
    <property type="match status" value="1"/>
</dbReference>
<evidence type="ECO:0000256" key="2">
    <source>
        <dbReference type="SAM" id="MobiDB-lite"/>
    </source>
</evidence>
<dbReference type="InterPro" id="IPR043504">
    <property type="entry name" value="Peptidase_S1_PA_chymotrypsin"/>
</dbReference>
<dbReference type="EMBL" id="JAVDYF010000001">
    <property type="protein sequence ID" value="MDR7354420.1"/>
    <property type="molecule type" value="Genomic_DNA"/>
</dbReference>
<feature type="coiled-coil region" evidence="1">
    <location>
        <begin position="254"/>
        <end position="330"/>
    </location>
</feature>
<protein>
    <submittedName>
        <fullName evidence="4">RNase H-like nuclease (RuvC/YqgF family)</fullName>
    </submittedName>
</protein>
<sequence length="757" mass="82923">MTAALLPLAPATAQDSATAVDRVNQGDRLSVLTPLGHMTRQGGYCTVGFVDKAAKRLWTARHCGENGTVVNTEAGEYLGTLHYRYDMSDADSLMDITGANAIYDLAYIQVDERAWNLLGENTFSGDNLYTPVTGDQLCRYGATTKNTVCGEVIAVDDYLIYGIDLSSSPGDSGGPLWVPGRGFVGTLIGVRSGLSAQGKVTITVAHREDFGFAGPNPLPEETTVTADIDPAAVIGRKGTETDSATVFGAQGPTATDISALLRDYNRRVAQAKEQVARATERAEEKQRDIAQLQRQLEEKNPQHAQVTRELIQAQQEARTYQHHVRLLQDQLENARYDVQAEKLRSTHAREELLKAQKGWEKTAATVESLRTQLRQARDISEGQLRAEYAEKLVELERVQADLRAAQARHNTAQARVEAAEGRVRVAQQQEQEAQQRANDADKRAQQAQEALRAAMEKSERDDALVAQARTRALEAEAQVQAIQRELDALKADAATQDSTSTRNEQQREQIERLEQELQAAHTKQRQADEQLEQLKAEKAEEQAKQQALQTKLTDATTRINQLITEIVGVKAELALAPAATAAPLNQRITELEQQLAQAHAQKIAAVREASEQANREAQQLRARIAELNNRDHNAEIAALQRAHERATTRIAALEQEKQQQESGFNEQLQRALEEAARAQAALAAAHNQIQALDHTHTALKIKLQEQEAENQRLRAELAAAQGSSAISGDAGLVMGILGIIMGIIAAVASALAPLLRL</sequence>
<feature type="region of interest" description="Disordered" evidence="2">
    <location>
        <begin position="413"/>
        <end position="458"/>
    </location>
</feature>
<evidence type="ECO:0000313" key="4">
    <source>
        <dbReference type="EMBL" id="MDR7354420.1"/>
    </source>
</evidence>
<evidence type="ECO:0000256" key="3">
    <source>
        <dbReference type="SAM" id="Phobius"/>
    </source>
</evidence>
<name>A0ABU2B727_9CORY</name>